<gene>
    <name evidence="2" type="ORF">J5N97_026403</name>
</gene>
<evidence type="ECO:0000313" key="3">
    <source>
        <dbReference type="Proteomes" id="UP001085076"/>
    </source>
</evidence>
<sequence>MDLVSLSCALPLPIYPSNSDSDNFDHNLFTDPDPSPSPSPPRYLCGPSPTPRSAIDAIPTIEISDSSLVFAVCKDDLPLRSSVRHCPYYQSQGWTWRSSLEKRTQGE</sequence>
<protein>
    <submittedName>
        <fullName evidence="2">Uncharacterized protein</fullName>
    </submittedName>
</protein>
<dbReference type="AlphaFoldDB" id="A0A9D5H6R4"/>
<organism evidence="2 3">
    <name type="scientific">Dioscorea zingiberensis</name>
    <dbReference type="NCBI Taxonomy" id="325984"/>
    <lineage>
        <taxon>Eukaryota</taxon>
        <taxon>Viridiplantae</taxon>
        <taxon>Streptophyta</taxon>
        <taxon>Embryophyta</taxon>
        <taxon>Tracheophyta</taxon>
        <taxon>Spermatophyta</taxon>
        <taxon>Magnoliopsida</taxon>
        <taxon>Liliopsida</taxon>
        <taxon>Dioscoreales</taxon>
        <taxon>Dioscoreaceae</taxon>
        <taxon>Dioscorea</taxon>
    </lineage>
</organism>
<dbReference type="EMBL" id="JAGGNH010000008">
    <property type="protein sequence ID" value="KAJ0965265.1"/>
    <property type="molecule type" value="Genomic_DNA"/>
</dbReference>
<dbReference type="OrthoDB" id="8062037at2759"/>
<dbReference type="Proteomes" id="UP001085076">
    <property type="component" value="Miscellaneous, Linkage group lg08"/>
</dbReference>
<feature type="region of interest" description="Disordered" evidence="1">
    <location>
        <begin position="15"/>
        <end position="49"/>
    </location>
</feature>
<proteinExistence type="predicted"/>
<reference evidence="2" key="2">
    <citation type="journal article" date="2022" name="Hortic Res">
        <title>The genome of Dioscorea zingiberensis sheds light on the biosynthesis, origin and evolution of the medicinally important diosgenin saponins.</title>
        <authorList>
            <person name="Li Y."/>
            <person name="Tan C."/>
            <person name="Li Z."/>
            <person name="Guo J."/>
            <person name="Li S."/>
            <person name="Chen X."/>
            <person name="Wang C."/>
            <person name="Dai X."/>
            <person name="Yang H."/>
            <person name="Song W."/>
            <person name="Hou L."/>
            <person name="Xu J."/>
            <person name="Tong Z."/>
            <person name="Xu A."/>
            <person name="Yuan X."/>
            <person name="Wang W."/>
            <person name="Yang Q."/>
            <person name="Chen L."/>
            <person name="Sun Z."/>
            <person name="Wang K."/>
            <person name="Pan B."/>
            <person name="Chen J."/>
            <person name="Bao Y."/>
            <person name="Liu F."/>
            <person name="Qi X."/>
            <person name="Gang D.R."/>
            <person name="Wen J."/>
            <person name="Li J."/>
        </authorList>
    </citation>
    <scope>NUCLEOTIDE SEQUENCE</scope>
    <source>
        <strain evidence="2">Dzin_1.0</strain>
    </source>
</reference>
<comment type="caution">
    <text evidence="2">The sequence shown here is derived from an EMBL/GenBank/DDBJ whole genome shotgun (WGS) entry which is preliminary data.</text>
</comment>
<reference evidence="2" key="1">
    <citation type="submission" date="2021-03" db="EMBL/GenBank/DDBJ databases">
        <authorList>
            <person name="Li Z."/>
            <person name="Yang C."/>
        </authorList>
    </citation>
    <scope>NUCLEOTIDE SEQUENCE</scope>
    <source>
        <strain evidence="2">Dzin_1.0</strain>
        <tissue evidence="2">Leaf</tissue>
    </source>
</reference>
<evidence type="ECO:0000313" key="2">
    <source>
        <dbReference type="EMBL" id="KAJ0965265.1"/>
    </source>
</evidence>
<evidence type="ECO:0000256" key="1">
    <source>
        <dbReference type="SAM" id="MobiDB-lite"/>
    </source>
</evidence>
<accession>A0A9D5H6R4</accession>
<name>A0A9D5H6R4_9LILI</name>
<keyword evidence="3" id="KW-1185">Reference proteome</keyword>